<evidence type="ECO:0000256" key="3">
    <source>
        <dbReference type="ARBA" id="ARBA00022692"/>
    </source>
</evidence>
<comment type="similarity">
    <text evidence="2">Belongs to the TspO/BZRP family.</text>
</comment>
<dbReference type="Pfam" id="PF03073">
    <property type="entry name" value="TspO_MBR"/>
    <property type="match status" value="1"/>
</dbReference>
<organism evidence="7 8">
    <name type="scientific">Onchocerca volvulus</name>
    <dbReference type="NCBI Taxonomy" id="6282"/>
    <lineage>
        <taxon>Eukaryota</taxon>
        <taxon>Metazoa</taxon>
        <taxon>Ecdysozoa</taxon>
        <taxon>Nematoda</taxon>
        <taxon>Chromadorea</taxon>
        <taxon>Rhabditida</taxon>
        <taxon>Spirurina</taxon>
        <taxon>Spiruromorpha</taxon>
        <taxon>Filarioidea</taxon>
        <taxon>Onchocercidae</taxon>
        <taxon>Onchocerca</taxon>
    </lineage>
</organism>
<reference evidence="7" key="2">
    <citation type="submission" date="2022-06" db="UniProtKB">
        <authorList>
            <consortium name="EnsemblMetazoa"/>
        </authorList>
    </citation>
    <scope>IDENTIFICATION</scope>
</reference>
<keyword evidence="3 6" id="KW-0812">Transmembrane</keyword>
<comment type="subcellular location">
    <subcellularLocation>
        <location evidence="1">Membrane</location>
        <topology evidence="1">Multi-pass membrane protein</topology>
    </subcellularLocation>
</comment>
<reference evidence="8" key="1">
    <citation type="submission" date="2013-10" db="EMBL/GenBank/DDBJ databases">
        <title>Genome sequencing of Onchocerca volvulus.</title>
        <authorList>
            <person name="Cotton J."/>
            <person name="Tsai J."/>
            <person name="Stanley E."/>
            <person name="Tracey A."/>
            <person name="Holroyd N."/>
            <person name="Lustigman S."/>
            <person name="Berriman M."/>
        </authorList>
    </citation>
    <scope>NUCLEOTIDE SEQUENCE</scope>
</reference>
<accession>A0A8R1XQW7</accession>
<keyword evidence="4 6" id="KW-1133">Transmembrane helix</keyword>
<evidence type="ECO:0000256" key="5">
    <source>
        <dbReference type="ARBA" id="ARBA00023136"/>
    </source>
</evidence>
<dbReference type="PANTHER" id="PTHR10057:SF0">
    <property type="entry name" value="TRANSLOCATOR PROTEIN"/>
    <property type="match status" value="1"/>
</dbReference>
<evidence type="ECO:0000313" key="7">
    <source>
        <dbReference type="EnsemblMetazoa" id="OVOC1681.1"/>
    </source>
</evidence>
<evidence type="ECO:0000256" key="6">
    <source>
        <dbReference type="SAM" id="Phobius"/>
    </source>
</evidence>
<dbReference type="Gene3D" id="1.20.1260.100">
    <property type="entry name" value="TspO/MBR protein"/>
    <property type="match status" value="1"/>
</dbReference>
<dbReference type="CDD" id="cd15904">
    <property type="entry name" value="TSPO_MBR"/>
    <property type="match status" value="1"/>
</dbReference>
<dbReference type="PANTHER" id="PTHR10057">
    <property type="entry name" value="PERIPHERAL-TYPE BENZODIAZEPINE RECEPTOR"/>
    <property type="match status" value="1"/>
</dbReference>
<evidence type="ECO:0000256" key="1">
    <source>
        <dbReference type="ARBA" id="ARBA00004141"/>
    </source>
</evidence>
<dbReference type="OMA" id="RNTLIMH"/>
<dbReference type="Proteomes" id="UP000024404">
    <property type="component" value="Unassembled WGS sequence"/>
</dbReference>
<protein>
    <recommendedName>
        <fullName evidence="9">TspO/MBR family protein</fullName>
    </recommendedName>
</protein>
<evidence type="ECO:0000256" key="4">
    <source>
        <dbReference type="ARBA" id="ARBA00022989"/>
    </source>
</evidence>
<feature type="transmembrane region" description="Helical" evidence="6">
    <location>
        <begin position="164"/>
        <end position="181"/>
    </location>
</feature>
<dbReference type="EMBL" id="CMVM020000051">
    <property type="status" value="NOT_ANNOTATED_CDS"/>
    <property type="molecule type" value="Genomic_DNA"/>
</dbReference>
<sequence>MTDHLYMYRYDDNIHDYVTKYTGSEPSWTSEDTKRAVLFSLVPGALSLCAASSFSKERNLIDWWLASNKPNWAPKNPAIYGVIDIATFAPLGCASYMAYKYGDGLENNTTKVALAFYGGSIICAFLTMPLVKRRNYLCLFRNTLIMHLTGAGAAIAFFKINQKAGLLMVPYVLWTSFYTFLTYSMSKTNTSEASERSTL</sequence>
<feature type="transmembrane region" description="Helical" evidence="6">
    <location>
        <begin position="111"/>
        <end position="131"/>
    </location>
</feature>
<dbReference type="AlphaFoldDB" id="A0A8R1XQW7"/>
<feature type="transmembrane region" description="Helical" evidence="6">
    <location>
        <begin position="138"/>
        <end position="158"/>
    </location>
</feature>
<dbReference type="EnsemblMetazoa" id="OVOC1681.1">
    <property type="protein sequence ID" value="OVOC1681.1"/>
    <property type="gene ID" value="WBGene00238490"/>
</dbReference>
<name>A0A8R1XQW7_ONCVO</name>
<feature type="transmembrane region" description="Helical" evidence="6">
    <location>
        <begin position="77"/>
        <end position="99"/>
    </location>
</feature>
<evidence type="ECO:0000313" key="8">
    <source>
        <dbReference type="Proteomes" id="UP000024404"/>
    </source>
</evidence>
<dbReference type="GO" id="GO:0033013">
    <property type="term" value="P:tetrapyrrole metabolic process"/>
    <property type="evidence" value="ECO:0007669"/>
    <property type="project" value="UniProtKB-ARBA"/>
</dbReference>
<dbReference type="InterPro" id="IPR004307">
    <property type="entry name" value="TspO_MBR"/>
</dbReference>
<evidence type="ECO:0008006" key="9">
    <source>
        <dbReference type="Google" id="ProtNLM"/>
    </source>
</evidence>
<evidence type="ECO:0000256" key="2">
    <source>
        <dbReference type="ARBA" id="ARBA00007524"/>
    </source>
</evidence>
<dbReference type="GO" id="GO:0005741">
    <property type="term" value="C:mitochondrial outer membrane"/>
    <property type="evidence" value="ECO:0007669"/>
    <property type="project" value="TreeGrafter"/>
</dbReference>
<keyword evidence="8" id="KW-1185">Reference proteome</keyword>
<keyword evidence="5 6" id="KW-0472">Membrane</keyword>
<dbReference type="InterPro" id="IPR038330">
    <property type="entry name" value="TspO/MBR-related_sf"/>
</dbReference>
<proteinExistence type="inferred from homology"/>